<sequence>MQRHLFENIFSNKTLFYYKTILTTLYLIPSDHLQFTFIVIYFIFSRFWIYINLKMKIKKQQR</sequence>
<comment type="caution">
    <text evidence="2">The sequence shown here is derived from an EMBL/GenBank/DDBJ whole genome shotgun (WGS) entry which is preliminary data.</text>
</comment>
<keyword evidence="1" id="KW-1133">Transmembrane helix</keyword>
<evidence type="ECO:0000313" key="2">
    <source>
        <dbReference type="EMBL" id="GAB63951.1"/>
    </source>
</evidence>
<name>I3IQF6_9BACT</name>
<reference evidence="2 3" key="1">
    <citation type="journal article" date="2012" name="FEBS Lett.">
        <title>Anammox organism KSU-1 expresses a NirK-type copper-containing nitrite reductase instead of a NirS-type with cytochrome cd1.</title>
        <authorList>
            <person name="Hira D."/>
            <person name="Toh H."/>
            <person name="Migita C.T."/>
            <person name="Okubo H."/>
            <person name="Nishiyama T."/>
            <person name="Hattori M."/>
            <person name="Furukawa K."/>
            <person name="Fujii T."/>
        </authorList>
    </citation>
    <scope>NUCLEOTIDE SEQUENCE [LARGE SCALE GENOMIC DNA]</scope>
</reference>
<accession>I3IQF6</accession>
<keyword evidence="1" id="KW-0812">Transmembrane</keyword>
<protein>
    <submittedName>
        <fullName evidence="2">Uncharacterized protein</fullName>
    </submittedName>
</protein>
<dbReference type="Proteomes" id="UP000002985">
    <property type="component" value="Unassembled WGS sequence"/>
</dbReference>
<dbReference type="AlphaFoldDB" id="I3IQF6"/>
<dbReference type="STRING" id="247490.KSU1_D0642"/>
<keyword evidence="1" id="KW-0472">Membrane</keyword>
<dbReference type="EMBL" id="BAFH01000004">
    <property type="protein sequence ID" value="GAB63951.1"/>
    <property type="molecule type" value="Genomic_DNA"/>
</dbReference>
<keyword evidence="3" id="KW-1185">Reference proteome</keyword>
<organism evidence="2 3">
    <name type="scientific">Candidatus Jettenia caeni</name>
    <dbReference type="NCBI Taxonomy" id="247490"/>
    <lineage>
        <taxon>Bacteria</taxon>
        <taxon>Pseudomonadati</taxon>
        <taxon>Planctomycetota</taxon>
        <taxon>Candidatus Brocadiia</taxon>
        <taxon>Candidatus Brocadiales</taxon>
        <taxon>Candidatus Brocadiaceae</taxon>
        <taxon>Candidatus Jettenia</taxon>
    </lineage>
</organism>
<feature type="transmembrane region" description="Helical" evidence="1">
    <location>
        <begin position="33"/>
        <end position="53"/>
    </location>
</feature>
<evidence type="ECO:0000313" key="3">
    <source>
        <dbReference type="Proteomes" id="UP000002985"/>
    </source>
</evidence>
<proteinExistence type="predicted"/>
<gene>
    <name evidence="2" type="ORF">KSU1_D0642</name>
</gene>
<evidence type="ECO:0000256" key="1">
    <source>
        <dbReference type="SAM" id="Phobius"/>
    </source>
</evidence>